<name>A0A915K6N2_ROMCU</name>
<dbReference type="Proteomes" id="UP000887565">
    <property type="component" value="Unplaced"/>
</dbReference>
<organism evidence="1 2">
    <name type="scientific">Romanomermis culicivorax</name>
    <name type="common">Nematode worm</name>
    <dbReference type="NCBI Taxonomy" id="13658"/>
    <lineage>
        <taxon>Eukaryota</taxon>
        <taxon>Metazoa</taxon>
        <taxon>Ecdysozoa</taxon>
        <taxon>Nematoda</taxon>
        <taxon>Enoplea</taxon>
        <taxon>Dorylaimia</taxon>
        <taxon>Mermithida</taxon>
        <taxon>Mermithoidea</taxon>
        <taxon>Mermithidae</taxon>
        <taxon>Romanomermis</taxon>
    </lineage>
</organism>
<proteinExistence type="predicted"/>
<sequence length="112" mass="12316">MSTRTMLIVAAATLLNSSRSDGVTLEASILPYLFINNACRGQKTKLANCTHIMHRRFGVALEVHVGYDVRSHTTGFCIRFAPVNAGIFFPDAQYGQNSKKQCGHSSLTKKAR</sequence>
<dbReference type="WBParaSite" id="nRc.2.0.1.t33844-RA">
    <property type="protein sequence ID" value="nRc.2.0.1.t33844-RA"/>
    <property type="gene ID" value="nRc.2.0.1.g33844"/>
</dbReference>
<evidence type="ECO:0000313" key="1">
    <source>
        <dbReference type="Proteomes" id="UP000887565"/>
    </source>
</evidence>
<protein>
    <submittedName>
        <fullName evidence="2">Secreted protein</fullName>
    </submittedName>
</protein>
<accession>A0A915K6N2</accession>
<dbReference type="AlphaFoldDB" id="A0A915K6N2"/>
<reference evidence="2" key="1">
    <citation type="submission" date="2022-11" db="UniProtKB">
        <authorList>
            <consortium name="WormBaseParasite"/>
        </authorList>
    </citation>
    <scope>IDENTIFICATION</scope>
</reference>
<keyword evidence="1" id="KW-1185">Reference proteome</keyword>
<evidence type="ECO:0000313" key="2">
    <source>
        <dbReference type="WBParaSite" id="nRc.2.0.1.t33844-RA"/>
    </source>
</evidence>